<dbReference type="PANTHER" id="PTHR43791:SF49">
    <property type="entry name" value="TRANSPORTER, PUTATIVE (AFU_ORTHOLOGUE AFUA_4G04250)-RELATED"/>
    <property type="match status" value="1"/>
</dbReference>
<dbReference type="InterPro" id="IPR011701">
    <property type="entry name" value="MFS"/>
</dbReference>
<dbReference type="Pfam" id="PF07690">
    <property type="entry name" value="MFS_1"/>
    <property type="match status" value="1"/>
</dbReference>
<feature type="transmembrane region" description="Helical" evidence="7">
    <location>
        <begin position="409"/>
        <end position="430"/>
    </location>
</feature>
<evidence type="ECO:0000256" key="6">
    <source>
        <dbReference type="ARBA" id="ARBA00023180"/>
    </source>
</evidence>
<feature type="transmembrane region" description="Helical" evidence="7">
    <location>
        <begin position="320"/>
        <end position="339"/>
    </location>
</feature>
<name>A0A9P7H8C3_9HYPO</name>
<evidence type="ECO:0000256" key="3">
    <source>
        <dbReference type="ARBA" id="ARBA00022692"/>
    </source>
</evidence>
<keyword evidence="3 7" id="KW-0812">Transmembrane</keyword>
<dbReference type="GO" id="GO:0016020">
    <property type="term" value="C:membrane"/>
    <property type="evidence" value="ECO:0007669"/>
    <property type="project" value="UniProtKB-SubCell"/>
</dbReference>
<feature type="transmembrane region" description="Helical" evidence="7">
    <location>
        <begin position="157"/>
        <end position="178"/>
    </location>
</feature>
<comment type="subcellular location">
    <subcellularLocation>
        <location evidence="1">Membrane</location>
        <topology evidence="1">Multi-pass membrane protein</topology>
    </subcellularLocation>
</comment>
<protein>
    <recommendedName>
        <fullName evidence="8">Major facilitator superfamily (MFS) profile domain-containing protein</fullName>
    </recommendedName>
</protein>
<evidence type="ECO:0000256" key="7">
    <source>
        <dbReference type="SAM" id="Phobius"/>
    </source>
</evidence>
<feature type="transmembrane region" description="Helical" evidence="7">
    <location>
        <begin position="184"/>
        <end position="204"/>
    </location>
</feature>
<accession>A0A9P7H8C3</accession>
<feature type="transmembrane region" description="Helical" evidence="7">
    <location>
        <begin position="484"/>
        <end position="501"/>
    </location>
</feature>
<feature type="transmembrane region" description="Helical" evidence="7">
    <location>
        <begin position="383"/>
        <end position="403"/>
    </location>
</feature>
<dbReference type="InterPro" id="IPR020846">
    <property type="entry name" value="MFS_dom"/>
</dbReference>
<evidence type="ECO:0000256" key="2">
    <source>
        <dbReference type="ARBA" id="ARBA00022448"/>
    </source>
</evidence>
<organism evidence="9 10">
    <name type="scientific">Fusarium avenaceum</name>
    <dbReference type="NCBI Taxonomy" id="40199"/>
    <lineage>
        <taxon>Eukaryota</taxon>
        <taxon>Fungi</taxon>
        <taxon>Dikarya</taxon>
        <taxon>Ascomycota</taxon>
        <taxon>Pezizomycotina</taxon>
        <taxon>Sordariomycetes</taxon>
        <taxon>Hypocreomycetidae</taxon>
        <taxon>Hypocreales</taxon>
        <taxon>Nectriaceae</taxon>
        <taxon>Fusarium</taxon>
        <taxon>Fusarium tricinctum species complex</taxon>
    </lineage>
</organism>
<keyword evidence="10" id="KW-1185">Reference proteome</keyword>
<feature type="transmembrane region" description="Helical" evidence="7">
    <location>
        <begin position="249"/>
        <end position="271"/>
    </location>
</feature>
<keyword evidence="2" id="KW-0813">Transport</keyword>
<dbReference type="Gene3D" id="1.20.1250.20">
    <property type="entry name" value="MFS general substrate transporter like domains"/>
    <property type="match status" value="2"/>
</dbReference>
<keyword evidence="6" id="KW-0325">Glycoprotein</keyword>
<gene>
    <name evidence="9" type="ORF">KAF25_003654</name>
</gene>
<dbReference type="Proteomes" id="UP000782241">
    <property type="component" value="Unassembled WGS sequence"/>
</dbReference>
<feature type="transmembrane region" description="Helical" evidence="7">
    <location>
        <begin position="442"/>
        <end position="464"/>
    </location>
</feature>
<proteinExistence type="predicted"/>
<feature type="transmembrane region" description="Helical" evidence="7">
    <location>
        <begin position="359"/>
        <end position="376"/>
    </location>
</feature>
<comment type="caution">
    <text evidence="9">The sequence shown here is derived from an EMBL/GenBank/DDBJ whole genome shotgun (WGS) entry which is preliminary data.</text>
</comment>
<feature type="transmembrane region" description="Helical" evidence="7">
    <location>
        <begin position="216"/>
        <end position="237"/>
    </location>
</feature>
<evidence type="ECO:0000313" key="10">
    <source>
        <dbReference type="Proteomes" id="UP000782241"/>
    </source>
</evidence>
<sequence>MDTNLLFSNFCQGGCSWNHSTFVFFCLVNMAARSDFGNNPETDGDFHADEKVLPKDGADTQLESTAVVDPVLEKALVRKQDRRIIPLAAGIYLLCYLDRSNIGNAKVLNHTTGHDLLTETNMSNYDFTIALMVFLIAYALFEVPSNYFLKKMKPSRWIAFLMFSWGTITICLGAAHSYAVVTVLRFLLGVFEAGLFPGLVYYLTFWYKPEERSVRVATILASATLAGAFGGAIAYGVGHMNQVHGLSGWRWLFILEGIPSVLSSILVWFGLPDFPESASWLSAEEKDVAAYRLAEQGSHGDSKAMTWEDIKETLFEWRLWCHYLIYFGISAPFSSLSLFTPSITAGLGFADLRAQLMTVPPYAAAYVVTLLVSWSADRYNARALHSAAFSLIGAIGFIASATLPADSYSPRYGCLIIACCGSFACIPPLLGWLSSNLHSTAAIGLAIALNISMGAPGQIVGVWIYKAEEAAKGYPTGHWTNAGLLLFVSVGCIGMHGYYVWRNRRAAGTDQPRFKY</sequence>
<feature type="domain" description="Major facilitator superfamily (MFS) profile" evidence="8">
    <location>
        <begin position="84"/>
        <end position="516"/>
    </location>
</feature>
<evidence type="ECO:0000256" key="4">
    <source>
        <dbReference type="ARBA" id="ARBA00022989"/>
    </source>
</evidence>
<keyword evidence="4 7" id="KW-1133">Transmembrane helix</keyword>
<dbReference type="AlphaFoldDB" id="A0A9P7H8C3"/>
<dbReference type="GO" id="GO:0022857">
    <property type="term" value="F:transmembrane transporter activity"/>
    <property type="evidence" value="ECO:0007669"/>
    <property type="project" value="InterPro"/>
</dbReference>
<dbReference type="PANTHER" id="PTHR43791">
    <property type="entry name" value="PERMEASE-RELATED"/>
    <property type="match status" value="1"/>
</dbReference>
<evidence type="ECO:0000256" key="1">
    <source>
        <dbReference type="ARBA" id="ARBA00004141"/>
    </source>
</evidence>
<dbReference type="FunFam" id="1.20.1250.20:FF:000057">
    <property type="entry name" value="MFS general substrate transporter"/>
    <property type="match status" value="1"/>
</dbReference>
<reference evidence="9" key="1">
    <citation type="submission" date="2021-04" db="EMBL/GenBank/DDBJ databases">
        <title>Draft genome of Fusarium avenaceum strain F156N33, isolated from an atmospheric sample in Virginia.</title>
        <authorList>
            <person name="Yang S."/>
            <person name="Vinatzer B.A."/>
            <person name="Coleman J."/>
        </authorList>
    </citation>
    <scope>NUCLEOTIDE SEQUENCE</scope>
    <source>
        <strain evidence="9">F156N33</strain>
    </source>
</reference>
<dbReference type="InterPro" id="IPR036259">
    <property type="entry name" value="MFS_trans_sf"/>
</dbReference>
<keyword evidence="5 7" id="KW-0472">Membrane</keyword>
<dbReference type="EMBL" id="JAGPUO010000010">
    <property type="protein sequence ID" value="KAG5660132.1"/>
    <property type="molecule type" value="Genomic_DNA"/>
</dbReference>
<dbReference type="PROSITE" id="PS50850">
    <property type="entry name" value="MFS"/>
    <property type="match status" value="1"/>
</dbReference>
<evidence type="ECO:0000256" key="5">
    <source>
        <dbReference type="ARBA" id="ARBA00023136"/>
    </source>
</evidence>
<dbReference type="SUPFAM" id="SSF103473">
    <property type="entry name" value="MFS general substrate transporter"/>
    <property type="match status" value="1"/>
</dbReference>
<feature type="transmembrane region" description="Helical" evidence="7">
    <location>
        <begin position="122"/>
        <end position="141"/>
    </location>
</feature>
<dbReference type="FunFam" id="1.20.1250.20:FF:000013">
    <property type="entry name" value="MFS general substrate transporter"/>
    <property type="match status" value="1"/>
</dbReference>
<evidence type="ECO:0000259" key="8">
    <source>
        <dbReference type="PROSITE" id="PS50850"/>
    </source>
</evidence>
<evidence type="ECO:0000313" key="9">
    <source>
        <dbReference type="EMBL" id="KAG5660132.1"/>
    </source>
</evidence>